<reference evidence="3 4" key="1">
    <citation type="submission" date="2020-01" db="EMBL/GenBank/DDBJ databases">
        <title>Complete genome sequence of Chitinophaga sp. H33E-04 isolated from quinoa roots.</title>
        <authorList>
            <person name="Weon H.-Y."/>
            <person name="Lee S.A."/>
        </authorList>
    </citation>
    <scope>NUCLEOTIDE SEQUENCE [LARGE SCALE GENOMIC DNA]</scope>
    <source>
        <strain evidence="3 4">H33E-04</strain>
    </source>
</reference>
<dbReference type="Proteomes" id="UP000476411">
    <property type="component" value="Chromosome"/>
</dbReference>
<feature type="signal peptide" evidence="2">
    <location>
        <begin position="1"/>
        <end position="17"/>
    </location>
</feature>
<feature type="region of interest" description="Disordered" evidence="1">
    <location>
        <begin position="30"/>
        <end position="53"/>
    </location>
</feature>
<feature type="chain" id="PRO_5025655095" description="Collagen-like protein" evidence="2">
    <location>
        <begin position="18"/>
        <end position="195"/>
    </location>
</feature>
<dbReference type="KEGG" id="chih:GWR21_19745"/>
<protein>
    <recommendedName>
        <fullName evidence="5">Collagen-like protein</fullName>
    </recommendedName>
</protein>
<keyword evidence="2" id="KW-0732">Signal</keyword>
<gene>
    <name evidence="3" type="ORF">GWR21_19745</name>
</gene>
<dbReference type="PROSITE" id="PS51257">
    <property type="entry name" value="PROKAR_LIPOPROTEIN"/>
    <property type="match status" value="1"/>
</dbReference>
<accession>A0A6B9ZJL2</accession>
<evidence type="ECO:0008006" key="5">
    <source>
        <dbReference type="Google" id="ProtNLM"/>
    </source>
</evidence>
<dbReference type="EMBL" id="CP048113">
    <property type="protein sequence ID" value="QHS61751.1"/>
    <property type="molecule type" value="Genomic_DNA"/>
</dbReference>
<dbReference type="Gene3D" id="1.20.5.320">
    <property type="entry name" value="6-Phosphogluconate Dehydrogenase, domain 3"/>
    <property type="match status" value="1"/>
</dbReference>
<evidence type="ECO:0000313" key="4">
    <source>
        <dbReference type="Proteomes" id="UP000476411"/>
    </source>
</evidence>
<proteinExistence type="predicted"/>
<dbReference type="RefSeq" id="WP_162333415.1">
    <property type="nucleotide sequence ID" value="NZ_CP048113.1"/>
</dbReference>
<keyword evidence="4" id="KW-1185">Reference proteome</keyword>
<sequence>MKRLSLNLFACLALAFAVLTVSCGKDGDTGPAGADGPAGPAGPAGPQGPQGPEGSANVIYSDWLDVPYEADTIHTSGGGIDTIGYFASIEVPKLDLNMLTNGEIKVYLNGFSAADPAVIPLPYYSVYSNLSINPTFYLNEIYLYSNGDISTVQDNAGTKYQQYRYVLIPGGEEARKAKIDWNNYEQVKQYLGLKN</sequence>
<name>A0A6B9ZJL2_9BACT</name>
<evidence type="ECO:0000313" key="3">
    <source>
        <dbReference type="EMBL" id="QHS61751.1"/>
    </source>
</evidence>
<dbReference type="AlphaFoldDB" id="A0A6B9ZJL2"/>
<evidence type="ECO:0000256" key="2">
    <source>
        <dbReference type="SAM" id="SignalP"/>
    </source>
</evidence>
<evidence type="ECO:0000256" key="1">
    <source>
        <dbReference type="SAM" id="MobiDB-lite"/>
    </source>
</evidence>
<organism evidence="3 4">
    <name type="scientific">Chitinophaga agri</name>
    <dbReference type="NCBI Taxonomy" id="2703787"/>
    <lineage>
        <taxon>Bacteria</taxon>
        <taxon>Pseudomonadati</taxon>
        <taxon>Bacteroidota</taxon>
        <taxon>Chitinophagia</taxon>
        <taxon>Chitinophagales</taxon>
        <taxon>Chitinophagaceae</taxon>
        <taxon>Chitinophaga</taxon>
    </lineage>
</organism>